<evidence type="ECO:0000313" key="4">
    <source>
        <dbReference type="Proteomes" id="UP001283361"/>
    </source>
</evidence>
<dbReference type="Proteomes" id="UP001283361">
    <property type="component" value="Unassembled WGS sequence"/>
</dbReference>
<dbReference type="InterPro" id="IPR022894">
    <property type="entry name" value="Oligoribonuclease"/>
</dbReference>
<dbReference type="PANTHER" id="PTHR11046:SF29">
    <property type="match status" value="1"/>
</dbReference>
<dbReference type="AlphaFoldDB" id="A0AAE1DN55"/>
<organism evidence="3 4">
    <name type="scientific">Elysia crispata</name>
    <name type="common">lettuce slug</name>
    <dbReference type="NCBI Taxonomy" id="231223"/>
    <lineage>
        <taxon>Eukaryota</taxon>
        <taxon>Metazoa</taxon>
        <taxon>Spiralia</taxon>
        <taxon>Lophotrochozoa</taxon>
        <taxon>Mollusca</taxon>
        <taxon>Gastropoda</taxon>
        <taxon>Heterobranchia</taxon>
        <taxon>Euthyneura</taxon>
        <taxon>Panpulmonata</taxon>
        <taxon>Sacoglossa</taxon>
        <taxon>Placobranchoidea</taxon>
        <taxon>Plakobranchidae</taxon>
        <taxon>Elysia</taxon>
    </lineage>
</organism>
<dbReference type="EMBL" id="JAWDGP010003167">
    <property type="protein sequence ID" value="KAK3776926.1"/>
    <property type="molecule type" value="Genomic_DNA"/>
</dbReference>
<feature type="compositionally biased region" description="Basic and acidic residues" evidence="2">
    <location>
        <begin position="19"/>
        <end position="41"/>
    </location>
</feature>
<gene>
    <name evidence="3" type="ORF">RRG08_016746</name>
</gene>
<keyword evidence="4" id="KW-1185">Reference proteome</keyword>
<evidence type="ECO:0000313" key="3">
    <source>
        <dbReference type="EMBL" id="KAK3776926.1"/>
    </source>
</evidence>
<accession>A0AAE1DN55</accession>
<name>A0AAE1DN55_9GAST</name>
<evidence type="ECO:0000256" key="2">
    <source>
        <dbReference type="SAM" id="MobiDB-lite"/>
    </source>
</evidence>
<feature type="region of interest" description="Disordered" evidence="2">
    <location>
        <begin position="19"/>
        <end position="42"/>
    </location>
</feature>
<dbReference type="PANTHER" id="PTHR11046">
    <property type="entry name" value="OLIGORIBONUCLEASE, MITOCHONDRIAL"/>
    <property type="match status" value="1"/>
</dbReference>
<dbReference type="GO" id="GO:0000175">
    <property type="term" value="F:3'-5'-RNA exonuclease activity"/>
    <property type="evidence" value="ECO:0007669"/>
    <property type="project" value="InterPro"/>
</dbReference>
<reference evidence="3" key="1">
    <citation type="journal article" date="2023" name="G3 (Bethesda)">
        <title>A reference genome for the long-term kleptoplast-retaining sea slug Elysia crispata morphotype clarki.</title>
        <authorList>
            <person name="Eastman K.E."/>
            <person name="Pendleton A.L."/>
            <person name="Shaikh M.A."/>
            <person name="Suttiyut T."/>
            <person name="Ogas R."/>
            <person name="Tomko P."/>
            <person name="Gavelis G."/>
            <person name="Widhalm J.R."/>
            <person name="Wisecaver J.H."/>
        </authorList>
    </citation>
    <scope>NUCLEOTIDE SEQUENCE</scope>
    <source>
        <strain evidence="3">ECLA1</strain>
    </source>
</reference>
<keyword evidence="1" id="KW-0540">Nuclease</keyword>
<keyword evidence="1" id="KW-0378">Hydrolase</keyword>
<proteinExistence type="predicted"/>
<sequence length="397" mass="44212">MTKLQVDLAPIPSHVLEHSAEAQREKNRAKREQYNKGKVSEVKLTVNEQSNDVESLKKEINNLTEENKNLKTEKRDLKNEMRLMEAEIRSLNKKIIDGDIGSEDVDIKCDKNNAYSNNVRQTVIQLMSNVGVSAENCSKVIKIVSEGVCNKKIHQKLPCGQTCLNIALEGQVISDIHTAESVLSSDAVAVHSDGTSRDPKKVVNHQITTDKGHTFFLGFTIVATEDANTVFDVTINILRRIVTTYCDFKEKDQNEIFVQFLKKIRATMTDRAAVMKCFSKKFEEFLSSEIGEDVQLKLLNCNAHFLLGMSGACDKAFKKVEADIKHDTNEAIGRDKDKQFSRFSGEGETCTSRVIRVACDILGPPGDQKSGLSFAKKASCLASREIGLTVSLKPPQQ</sequence>
<comment type="caution">
    <text evidence="3">The sequence shown here is derived from an EMBL/GenBank/DDBJ whole genome shotgun (WGS) entry which is preliminary data.</text>
</comment>
<protein>
    <submittedName>
        <fullName evidence="3">Uncharacterized protein</fullName>
    </submittedName>
</protein>
<evidence type="ECO:0000256" key="1">
    <source>
        <dbReference type="ARBA" id="ARBA00022722"/>
    </source>
</evidence>